<evidence type="ECO:0000256" key="1">
    <source>
        <dbReference type="ARBA" id="ARBA00022527"/>
    </source>
</evidence>
<reference evidence="4" key="1">
    <citation type="journal article" date="2021" name="Int. J. Syst. Evol. Microbiol.">
        <title>Actinocatenispora comari sp. nov., an endophytic actinomycete isolated from aerial parts of Comarum salesowianum.</title>
        <authorList>
            <person name="Oyunbileg N."/>
            <person name="Iizaka Y."/>
            <person name="Hamada M."/>
            <person name="Davaapurev B.O."/>
            <person name="Fukumoto A."/>
            <person name="Tsetseg B."/>
            <person name="Kato F."/>
            <person name="Tamura T."/>
            <person name="Batkhuu J."/>
            <person name="Anzai Y."/>
        </authorList>
    </citation>
    <scope>NUCLEOTIDE SEQUENCE [LARGE SCALE GENOMIC DNA]</scope>
    <source>
        <strain evidence="4">NUM-2625</strain>
    </source>
</reference>
<keyword evidence="4" id="KW-1185">Reference proteome</keyword>
<dbReference type="PANTHER" id="PTHR35526:SF3">
    <property type="entry name" value="ANTI-SIGMA-F FACTOR RSBW"/>
    <property type="match status" value="1"/>
</dbReference>
<dbReference type="EMBL" id="BOPO01000088">
    <property type="protein sequence ID" value="GIL29255.1"/>
    <property type="molecule type" value="Genomic_DNA"/>
</dbReference>
<keyword evidence="1" id="KW-0808">Transferase</keyword>
<organism evidence="3 4">
    <name type="scientific">Actinocatenispora comari</name>
    <dbReference type="NCBI Taxonomy" id="2807577"/>
    <lineage>
        <taxon>Bacteria</taxon>
        <taxon>Bacillati</taxon>
        <taxon>Actinomycetota</taxon>
        <taxon>Actinomycetes</taxon>
        <taxon>Micromonosporales</taxon>
        <taxon>Micromonosporaceae</taxon>
        <taxon>Actinocatenispora</taxon>
    </lineage>
</organism>
<dbReference type="InterPro" id="IPR050267">
    <property type="entry name" value="Anti-sigma-factor_SerPK"/>
</dbReference>
<dbReference type="Gene3D" id="3.30.565.10">
    <property type="entry name" value="Histidine kinase-like ATPase, C-terminal domain"/>
    <property type="match status" value="1"/>
</dbReference>
<comment type="caution">
    <text evidence="3">The sequence shown here is derived from an EMBL/GenBank/DDBJ whole genome shotgun (WGS) entry which is preliminary data.</text>
</comment>
<dbReference type="InterPro" id="IPR003594">
    <property type="entry name" value="HATPase_dom"/>
</dbReference>
<name>A0A8J4AGS5_9ACTN</name>
<dbReference type="RefSeq" id="WP_207126936.1">
    <property type="nucleotide sequence ID" value="NZ_BOPO01000088.1"/>
</dbReference>
<gene>
    <name evidence="3" type="ORF">NUM_45090</name>
</gene>
<dbReference type="Pfam" id="PF13581">
    <property type="entry name" value="HATPase_c_2"/>
    <property type="match status" value="1"/>
</dbReference>
<keyword evidence="1" id="KW-0723">Serine/threonine-protein kinase</keyword>
<dbReference type="InterPro" id="IPR036890">
    <property type="entry name" value="HATPase_C_sf"/>
</dbReference>
<dbReference type="PANTHER" id="PTHR35526">
    <property type="entry name" value="ANTI-SIGMA-F FACTOR RSBW-RELATED"/>
    <property type="match status" value="1"/>
</dbReference>
<evidence type="ECO:0000259" key="2">
    <source>
        <dbReference type="Pfam" id="PF13581"/>
    </source>
</evidence>
<protein>
    <recommendedName>
        <fullName evidence="2">Histidine kinase/HSP90-like ATPase domain-containing protein</fullName>
    </recommendedName>
</protein>
<evidence type="ECO:0000313" key="4">
    <source>
        <dbReference type="Proteomes" id="UP000614996"/>
    </source>
</evidence>
<dbReference type="GO" id="GO:0004674">
    <property type="term" value="F:protein serine/threonine kinase activity"/>
    <property type="evidence" value="ECO:0007669"/>
    <property type="project" value="UniProtKB-KW"/>
</dbReference>
<accession>A0A8J4AGS5</accession>
<dbReference type="CDD" id="cd16936">
    <property type="entry name" value="HATPase_RsbW-like"/>
    <property type="match status" value="1"/>
</dbReference>
<dbReference type="SUPFAM" id="SSF55874">
    <property type="entry name" value="ATPase domain of HSP90 chaperone/DNA topoisomerase II/histidine kinase"/>
    <property type="match status" value="1"/>
</dbReference>
<evidence type="ECO:0000313" key="3">
    <source>
        <dbReference type="EMBL" id="GIL29255.1"/>
    </source>
</evidence>
<keyword evidence="1" id="KW-0418">Kinase</keyword>
<sequence>MDVDRELRIEPYRGAARAARRFVEDAVRDWRLGARAREITLVSHELIANAFLHARSAALLRLRRRSESLVVEVADTDPRLPCPTLVPSLVRTSGRGLMIVELLSVRWGARPVDGGKVVWAELPLTGVRHSLDAPSARPRDRV</sequence>
<feature type="domain" description="Histidine kinase/HSP90-like ATPase" evidence="2">
    <location>
        <begin position="15"/>
        <end position="120"/>
    </location>
</feature>
<proteinExistence type="predicted"/>
<dbReference type="AlphaFoldDB" id="A0A8J4AGS5"/>
<dbReference type="Proteomes" id="UP000614996">
    <property type="component" value="Unassembled WGS sequence"/>
</dbReference>